<evidence type="ECO:0000256" key="3">
    <source>
        <dbReference type="ARBA" id="ARBA00022618"/>
    </source>
</evidence>
<evidence type="ECO:0000256" key="2">
    <source>
        <dbReference type="ARBA" id="ARBA00022490"/>
    </source>
</evidence>
<dbReference type="InterPro" id="IPR007793">
    <property type="entry name" value="DivIVA_fam"/>
</dbReference>
<dbReference type="OrthoDB" id="389699at2"/>
<dbReference type="PANTHER" id="PTHR35794:SF1">
    <property type="entry name" value="CELL CYCLE PROTEIN GPSB"/>
    <property type="match status" value="1"/>
</dbReference>
<keyword evidence="3" id="KW-0132">Cell division</keyword>
<dbReference type="InterPro" id="IPR019933">
    <property type="entry name" value="DivIVA_domain"/>
</dbReference>
<organism evidence="7 8">
    <name type="scientific">Virgibacillus profundi</name>
    <dbReference type="NCBI Taxonomy" id="2024555"/>
    <lineage>
        <taxon>Bacteria</taxon>
        <taxon>Bacillati</taxon>
        <taxon>Bacillota</taxon>
        <taxon>Bacilli</taxon>
        <taxon>Bacillales</taxon>
        <taxon>Bacillaceae</taxon>
        <taxon>Virgibacillus</taxon>
    </lineage>
</organism>
<dbReference type="PANTHER" id="PTHR35794">
    <property type="entry name" value="CELL DIVISION PROTEIN DIVIVA"/>
    <property type="match status" value="1"/>
</dbReference>
<proteinExistence type="predicted"/>
<accession>A0A2A2IDG1</accession>
<evidence type="ECO:0000313" key="8">
    <source>
        <dbReference type="Proteomes" id="UP000218887"/>
    </source>
</evidence>
<protein>
    <recommendedName>
        <fullName evidence="9">Cell division protein DivIVA</fullName>
    </recommendedName>
</protein>
<comment type="subcellular location">
    <subcellularLocation>
        <location evidence="1">Cytoplasm</location>
    </subcellularLocation>
</comment>
<gene>
    <name evidence="7" type="ORF">CIL05_10810</name>
</gene>
<keyword evidence="2" id="KW-0963">Cytoplasm</keyword>
<dbReference type="NCBIfam" id="TIGR03544">
    <property type="entry name" value="DivI1A_domain"/>
    <property type="match status" value="1"/>
</dbReference>
<dbReference type="EMBL" id="NPOA01000007">
    <property type="protein sequence ID" value="PAV29356.1"/>
    <property type="molecule type" value="Genomic_DNA"/>
</dbReference>
<keyword evidence="5" id="KW-0131">Cell cycle</keyword>
<comment type="caution">
    <text evidence="7">The sequence shown here is derived from an EMBL/GenBank/DDBJ whole genome shotgun (WGS) entry which is preliminary data.</text>
</comment>
<name>A0A2A2IDG1_9BACI</name>
<feature type="coiled-coil region" evidence="6">
    <location>
        <begin position="34"/>
        <end position="61"/>
    </location>
</feature>
<dbReference type="Proteomes" id="UP000218887">
    <property type="component" value="Unassembled WGS sequence"/>
</dbReference>
<evidence type="ECO:0000256" key="6">
    <source>
        <dbReference type="SAM" id="Coils"/>
    </source>
</evidence>
<dbReference type="GO" id="GO:0005737">
    <property type="term" value="C:cytoplasm"/>
    <property type="evidence" value="ECO:0007669"/>
    <property type="project" value="UniProtKB-SubCell"/>
</dbReference>
<dbReference type="AlphaFoldDB" id="A0A2A2IDG1"/>
<dbReference type="RefSeq" id="WP_095655559.1">
    <property type="nucleotide sequence ID" value="NZ_NPOA01000007.1"/>
</dbReference>
<evidence type="ECO:0000256" key="4">
    <source>
        <dbReference type="ARBA" id="ARBA00023054"/>
    </source>
</evidence>
<dbReference type="Pfam" id="PF05103">
    <property type="entry name" value="DivIVA"/>
    <property type="match status" value="1"/>
</dbReference>
<evidence type="ECO:0000256" key="1">
    <source>
        <dbReference type="ARBA" id="ARBA00004496"/>
    </source>
</evidence>
<evidence type="ECO:0000313" key="7">
    <source>
        <dbReference type="EMBL" id="PAV29356.1"/>
    </source>
</evidence>
<dbReference type="GO" id="GO:0051301">
    <property type="term" value="P:cell division"/>
    <property type="evidence" value="ECO:0007669"/>
    <property type="project" value="UniProtKB-KW"/>
</dbReference>
<keyword evidence="4 6" id="KW-0175">Coiled coil</keyword>
<reference evidence="7 8" key="1">
    <citation type="submission" date="2017-08" db="EMBL/GenBank/DDBJ databases">
        <title>Virgibacillus indicus sp. nov. and Virgibacillus profoundi sp. nov, two moderately halophilic bacteria isolated from marine sediment by using the Microfluidic Streak Plate.</title>
        <authorList>
            <person name="Xu B."/>
            <person name="Hu B."/>
            <person name="Wang J."/>
            <person name="Zhu Y."/>
            <person name="Huang L."/>
            <person name="Du W."/>
            <person name="Huang Y."/>
        </authorList>
    </citation>
    <scope>NUCLEOTIDE SEQUENCE [LARGE SCALE GENOMIC DNA]</scope>
    <source>
        <strain evidence="7 8">IO3-P3-H5</strain>
    </source>
</reference>
<sequence>MDKKQANFSAMDVHEMRFKRSFRGYNEDDIDNFIDKVIEDYGTLNREIDRLKNEVDKLKKGYR</sequence>
<dbReference type="Gene3D" id="6.10.250.660">
    <property type="match status" value="1"/>
</dbReference>
<evidence type="ECO:0008006" key="9">
    <source>
        <dbReference type="Google" id="ProtNLM"/>
    </source>
</evidence>
<keyword evidence="8" id="KW-1185">Reference proteome</keyword>
<evidence type="ECO:0000256" key="5">
    <source>
        <dbReference type="ARBA" id="ARBA00023306"/>
    </source>
</evidence>